<protein>
    <submittedName>
        <fullName evidence="1">Uncharacterized protein</fullName>
    </submittedName>
</protein>
<proteinExistence type="predicted"/>
<dbReference type="AlphaFoldDB" id="A0AAE0YRG3"/>
<comment type="caution">
    <text evidence="1">The sequence shown here is derived from an EMBL/GenBank/DDBJ whole genome shotgun (WGS) entry which is preliminary data.</text>
</comment>
<organism evidence="1 2">
    <name type="scientific">Elysia crispata</name>
    <name type="common">lettuce slug</name>
    <dbReference type="NCBI Taxonomy" id="231223"/>
    <lineage>
        <taxon>Eukaryota</taxon>
        <taxon>Metazoa</taxon>
        <taxon>Spiralia</taxon>
        <taxon>Lophotrochozoa</taxon>
        <taxon>Mollusca</taxon>
        <taxon>Gastropoda</taxon>
        <taxon>Heterobranchia</taxon>
        <taxon>Euthyneura</taxon>
        <taxon>Panpulmonata</taxon>
        <taxon>Sacoglossa</taxon>
        <taxon>Placobranchoidea</taxon>
        <taxon>Plakobranchidae</taxon>
        <taxon>Elysia</taxon>
    </lineage>
</organism>
<name>A0AAE0YRG3_9GAST</name>
<sequence>MAVDLQYYRSETPPCRMWRASALTYGRRSPVLQVPDSAVSHAPPSHMWRVSALTYGRRSPVLPVPDSAVPHVESLGLDLWP</sequence>
<evidence type="ECO:0000313" key="1">
    <source>
        <dbReference type="EMBL" id="KAK3755645.1"/>
    </source>
</evidence>
<dbReference type="EMBL" id="JAWDGP010005592">
    <property type="protein sequence ID" value="KAK3755645.1"/>
    <property type="molecule type" value="Genomic_DNA"/>
</dbReference>
<reference evidence="1" key="1">
    <citation type="journal article" date="2023" name="G3 (Bethesda)">
        <title>A reference genome for the long-term kleptoplast-retaining sea slug Elysia crispata morphotype clarki.</title>
        <authorList>
            <person name="Eastman K.E."/>
            <person name="Pendleton A.L."/>
            <person name="Shaikh M.A."/>
            <person name="Suttiyut T."/>
            <person name="Ogas R."/>
            <person name="Tomko P."/>
            <person name="Gavelis G."/>
            <person name="Widhalm J.R."/>
            <person name="Wisecaver J.H."/>
        </authorList>
    </citation>
    <scope>NUCLEOTIDE SEQUENCE</scope>
    <source>
        <strain evidence="1">ECLA1</strain>
    </source>
</reference>
<keyword evidence="2" id="KW-1185">Reference proteome</keyword>
<gene>
    <name evidence="1" type="ORF">RRG08_014612</name>
</gene>
<dbReference type="Proteomes" id="UP001283361">
    <property type="component" value="Unassembled WGS sequence"/>
</dbReference>
<evidence type="ECO:0000313" key="2">
    <source>
        <dbReference type="Proteomes" id="UP001283361"/>
    </source>
</evidence>
<accession>A0AAE0YRG3</accession>